<dbReference type="Gene3D" id="3.40.50.880">
    <property type="match status" value="1"/>
</dbReference>
<evidence type="ECO:0000313" key="2">
    <source>
        <dbReference type="EMBL" id="MST56615.1"/>
    </source>
</evidence>
<dbReference type="SUPFAM" id="SSF52317">
    <property type="entry name" value="Class I glutamine amidotransferase-like"/>
    <property type="match status" value="1"/>
</dbReference>
<dbReference type="PANTHER" id="PTHR43130:SF15">
    <property type="entry name" value="THIJ_PFPI FAMILY PROTEIN (AFU_ORTHOLOGUE AFUA_5G14240)"/>
    <property type="match status" value="1"/>
</dbReference>
<protein>
    <submittedName>
        <fullName evidence="2">GNAT family N-acetyltransferase</fullName>
    </submittedName>
</protein>
<dbReference type="EMBL" id="VUNH01000014">
    <property type="protein sequence ID" value="MST56615.1"/>
    <property type="molecule type" value="Genomic_DNA"/>
</dbReference>
<dbReference type="Pfam" id="PF00583">
    <property type="entry name" value="Acetyltransf_1"/>
    <property type="match status" value="1"/>
</dbReference>
<dbReference type="GO" id="GO:0016747">
    <property type="term" value="F:acyltransferase activity, transferring groups other than amino-acyl groups"/>
    <property type="evidence" value="ECO:0007669"/>
    <property type="project" value="InterPro"/>
</dbReference>
<sequence length="365" mass="40271">MTYRLRLARGGDLERIEALIEARLRWMDETGIRQRNVANYREASPRGYYERMLREGKLFALEDGGEAAAAAVLLEEDPRWRDSTLPALYVHNLTSSLRERGAGREFLRLAGERAAALGKRALRLDCAADNTKLNRFYENLGFRAAGTVEDGPYHGVRREKTDLPGRPFDVNVLLFAGYETLDVFGPAEILAHVGDYRLRWFSRGGGEVVNAQGVRVLTEPVSAADPRGALLLPGGRGTRPLAGDGEFLALLRKLADASAYCLSVCTGSALLAGCGALDGREATSNKRALDWAKSCGGKVLWRDTARWTTDGKFYASSGVSAGMDMALGFVADRFGRERAAEIARQIEYRWNDDPDDDPFSENSRR</sequence>
<dbReference type="InterPro" id="IPR000182">
    <property type="entry name" value="GNAT_dom"/>
</dbReference>
<keyword evidence="3" id="KW-1185">Reference proteome</keyword>
<accession>A0A6L5YEU0</accession>
<name>A0A6L5YEU0_9BACT</name>
<evidence type="ECO:0000313" key="3">
    <source>
        <dbReference type="Proteomes" id="UP000473699"/>
    </source>
</evidence>
<dbReference type="Gene3D" id="3.40.630.30">
    <property type="match status" value="1"/>
</dbReference>
<dbReference type="AlphaFoldDB" id="A0A6L5YEU0"/>
<dbReference type="InterPro" id="IPR052158">
    <property type="entry name" value="INH-QAR"/>
</dbReference>
<dbReference type="RefSeq" id="WP_154529687.1">
    <property type="nucleotide sequence ID" value="NZ_VUNH01000014.1"/>
</dbReference>
<dbReference type="InterPro" id="IPR016181">
    <property type="entry name" value="Acyl_CoA_acyltransferase"/>
</dbReference>
<gene>
    <name evidence="2" type="ORF">FYJ74_11345</name>
</gene>
<evidence type="ECO:0000259" key="1">
    <source>
        <dbReference type="PROSITE" id="PS51186"/>
    </source>
</evidence>
<dbReference type="InterPro" id="IPR029062">
    <property type="entry name" value="Class_I_gatase-like"/>
</dbReference>
<reference evidence="2 3" key="1">
    <citation type="submission" date="2019-08" db="EMBL/GenBank/DDBJ databases">
        <title>In-depth cultivation of the pig gut microbiome towards novel bacterial diversity and tailored functional studies.</title>
        <authorList>
            <person name="Wylensek D."/>
            <person name="Hitch T.C.A."/>
            <person name="Clavel T."/>
        </authorList>
    </citation>
    <scope>NUCLEOTIDE SEQUENCE [LARGE SCALE GENOMIC DNA]</scope>
    <source>
        <strain evidence="2 3">SM-530-WT-4B</strain>
    </source>
</reference>
<dbReference type="InterPro" id="IPR002818">
    <property type="entry name" value="DJ-1/PfpI"/>
</dbReference>
<dbReference type="SUPFAM" id="SSF55729">
    <property type="entry name" value="Acyl-CoA N-acyltransferases (Nat)"/>
    <property type="match status" value="1"/>
</dbReference>
<dbReference type="PANTHER" id="PTHR43130">
    <property type="entry name" value="ARAC-FAMILY TRANSCRIPTIONAL REGULATOR"/>
    <property type="match status" value="1"/>
</dbReference>
<dbReference type="PROSITE" id="PS51186">
    <property type="entry name" value="GNAT"/>
    <property type="match status" value="1"/>
</dbReference>
<feature type="domain" description="N-acetyltransferase" evidence="1">
    <location>
        <begin position="3"/>
        <end position="163"/>
    </location>
</feature>
<proteinExistence type="predicted"/>
<dbReference type="CDD" id="cd03139">
    <property type="entry name" value="GATase1_PfpI_2"/>
    <property type="match status" value="1"/>
</dbReference>
<comment type="caution">
    <text evidence="2">The sequence shown here is derived from an EMBL/GenBank/DDBJ whole genome shotgun (WGS) entry which is preliminary data.</text>
</comment>
<dbReference type="Proteomes" id="UP000473699">
    <property type="component" value="Unassembled WGS sequence"/>
</dbReference>
<keyword evidence="2" id="KW-0808">Transferase</keyword>
<dbReference type="Pfam" id="PF01965">
    <property type="entry name" value="DJ-1_PfpI"/>
    <property type="match status" value="1"/>
</dbReference>
<organism evidence="2 3">
    <name type="scientific">Pyramidobacter porci</name>
    <dbReference type="NCBI Taxonomy" id="2605789"/>
    <lineage>
        <taxon>Bacteria</taxon>
        <taxon>Thermotogati</taxon>
        <taxon>Synergistota</taxon>
        <taxon>Synergistia</taxon>
        <taxon>Synergistales</taxon>
        <taxon>Dethiosulfovibrionaceae</taxon>
        <taxon>Pyramidobacter</taxon>
    </lineage>
</organism>